<dbReference type="AlphaFoldDB" id="A0A154NZ89"/>
<dbReference type="InterPro" id="IPR025254">
    <property type="entry name" value="CCDC113/CCDC96_CC"/>
</dbReference>
<keyword evidence="3" id="KW-0966">Cell projection</keyword>
<feature type="domain" description="CCDC113/CCDC96 coiled-coil" evidence="6">
    <location>
        <begin position="643"/>
        <end position="807"/>
    </location>
</feature>
<feature type="compositionally biased region" description="Basic and acidic residues" evidence="5">
    <location>
        <begin position="197"/>
        <end position="206"/>
    </location>
</feature>
<keyword evidence="2 4" id="KW-0175">Coiled coil</keyword>
<comment type="subcellular location">
    <subcellularLocation>
        <location evidence="1">Cell projection</location>
        <location evidence="1">Cilium</location>
    </subcellularLocation>
</comment>
<gene>
    <name evidence="7" type="ORF">WN55_09691</name>
</gene>
<feature type="region of interest" description="Disordered" evidence="5">
    <location>
        <begin position="47"/>
        <end position="111"/>
    </location>
</feature>
<evidence type="ECO:0000256" key="5">
    <source>
        <dbReference type="SAM" id="MobiDB-lite"/>
    </source>
</evidence>
<proteinExistence type="predicted"/>
<feature type="compositionally biased region" description="Acidic residues" evidence="5">
    <location>
        <begin position="413"/>
        <end position="425"/>
    </location>
</feature>
<protein>
    <submittedName>
        <fullName evidence="7">Coiled-coil domain-containing protein 96</fullName>
    </submittedName>
</protein>
<feature type="region of interest" description="Disordered" evidence="5">
    <location>
        <begin position="807"/>
        <end position="834"/>
    </location>
</feature>
<dbReference type="Proteomes" id="UP000076502">
    <property type="component" value="Unassembled WGS sequence"/>
</dbReference>
<dbReference type="EMBL" id="KQ434783">
    <property type="protein sequence ID" value="KZC04892.1"/>
    <property type="molecule type" value="Genomic_DNA"/>
</dbReference>
<dbReference type="InterPro" id="IPR051885">
    <property type="entry name" value="CC_CF"/>
</dbReference>
<organism evidence="7 8">
    <name type="scientific">Dufourea novaeangliae</name>
    <name type="common">Sweat bee</name>
    <dbReference type="NCBI Taxonomy" id="178035"/>
    <lineage>
        <taxon>Eukaryota</taxon>
        <taxon>Metazoa</taxon>
        <taxon>Ecdysozoa</taxon>
        <taxon>Arthropoda</taxon>
        <taxon>Hexapoda</taxon>
        <taxon>Insecta</taxon>
        <taxon>Pterygota</taxon>
        <taxon>Neoptera</taxon>
        <taxon>Endopterygota</taxon>
        <taxon>Hymenoptera</taxon>
        <taxon>Apocrita</taxon>
        <taxon>Aculeata</taxon>
        <taxon>Apoidea</taxon>
        <taxon>Anthophila</taxon>
        <taxon>Halictidae</taxon>
        <taxon>Rophitinae</taxon>
        <taxon>Dufourea</taxon>
    </lineage>
</organism>
<evidence type="ECO:0000259" key="6">
    <source>
        <dbReference type="Pfam" id="PF13870"/>
    </source>
</evidence>
<evidence type="ECO:0000313" key="8">
    <source>
        <dbReference type="Proteomes" id="UP000076502"/>
    </source>
</evidence>
<dbReference type="GO" id="GO:0036064">
    <property type="term" value="C:ciliary basal body"/>
    <property type="evidence" value="ECO:0007669"/>
    <property type="project" value="TreeGrafter"/>
</dbReference>
<dbReference type="GO" id="GO:0060271">
    <property type="term" value="P:cilium assembly"/>
    <property type="evidence" value="ECO:0007669"/>
    <property type="project" value="TreeGrafter"/>
</dbReference>
<feature type="compositionally biased region" description="Basic and acidic residues" evidence="5">
    <location>
        <begin position="148"/>
        <end position="165"/>
    </location>
</feature>
<feature type="compositionally biased region" description="Basic residues" evidence="5">
    <location>
        <begin position="186"/>
        <end position="196"/>
    </location>
</feature>
<evidence type="ECO:0000256" key="1">
    <source>
        <dbReference type="ARBA" id="ARBA00004138"/>
    </source>
</evidence>
<name>A0A154NZ89_DUFNO</name>
<dbReference type="STRING" id="178035.A0A154NZ89"/>
<evidence type="ECO:0000313" key="7">
    <source>
        <dbReference type="EMBL" id="KZC04892.1"/>
    </source>
</evidence>
<dbReference type="OrthoDB" id="10063560at2759"/>
<sequence length="834" mass="95192">MDDNVQNGLEQWLPVFDKGEKRANSLGSGALRFIRTRSSIRRELKRQCNRSKNGDSSMVHEVPNGGSGGGGLGKWLRDHLGGGSKNGQDTSSPLKSNGSLVEGSGGEKPLARTVHASQNLYCSLPREHGRHSYNGARKTGHGNSLKPQGHDRQRSNSVNHHEKTTLSDLGTLTRGGPIYGSEGKSLKKRNRDRRRHSLNETHDQGRQRRRSTGDRVPASWNKAHRDEIIACAPQDTHCASATRRCPVARSGLIDVLRERRNSFPRRDRLSTMGSVKQPRLVRGREVCTANERANERREDHLRSSRSTACGLRGLHEEASIRAASNSFDCFLRPAAVSLVSAFSPHSNATFPALGDGLESRSPILSIVPLAVSDMTTRDELREDAGGYADEKIIEYNDHKSFVDPIHGYDSYEIEEHEDEEEEEQEESGRVKKSIDEEIDWYVSSDQSIVGGKYGEEFYEGEELGEEEIPLSPEDSVEKLEEARQVEESDHVLVELPAEDAAEREALISRLTELQTEYGDLRRRNRLLDLWVSRCMTKNQQRMTPPDPTKNTEQMEKIYKEVLRVYKMQVDDILTQQNELTYEMQTYTEKIDAIRAENEAAFNEFLDREREVAVGLVFEKTGKKLTDKMMNALTHRQTMRSKILAQDRQGYILLRHCLEDLKTRLKGVETLGEGMTTVDYEALHVANLSYKDKLDERDQELEKLRAKIAKTVNGVAQYKEKEVCLIEDIEYEEESLKNYREKNTRNRECVNKARVRLNELRIEFNEKRIEAGLLVAQPALLDMERRMYMRNDLREAIEALEHEIKQYEPERPGKRARSSVQSEDRHWSKSSNTTF</sequence>
<reference evidence="7 8" key="1">
    <citation type="submission" date="2015-07" db="EMBL/GenBank/DDBJ databases">
        <title>The genome of Dufourea novaeangliae.</title>
        <authorList>
            <person name="Pan H."/>
            <person name="Kapheim K."/>
        </authorList>
    </citation>
    <scope>NUCLEOTIDE SEQUENCE [LARGE SCALE GENOMIC DNA]</scope>
    <source>
        <strain evidence="7">0120121106</strain>
        <tissue evidence="7">Whole body</tissue>
    </source>
</reference>
<dbReference type="PANTHER" id="PTHR15654">
    <property type="entry name" value="COILED-COIL DOMAIN-CONTAINING PROTEIN 113-RELATED"/>
    <property type="match status" value="1"/>
</dbReference>
<keyword evidence="8" id="KW-1185">Reference proteome</keyword>
<feature type="region of interest" description="Disordered" evidence="5">
    <location>
        <begin position="126"/>
        <end position="218"/>
    </location>
</feature>
<evidence type="ECO:0000256" key="2">
    <source>
        <dbReference type="ARBA" id="ARBA00023054"/>
    </source>
</evidence>
<evidence type="ECO:0000256" key="3">
    <source>
        <dbReference type="ARBA" id="ARBA00023273"/>
    </source>
</evidence>
<dbReference type="GO" id="GO:0005930">
    <property type="term" value="C:axoneme"/>
    <property type="evidence" value="ECO:0007669"/>
    <property type="project" value="TreeGrafter"/>
</dbReference>
<feature type="region of interest" description="Disordered" evidence="5">
    <location>
        <begin position="413"/>
        <end position="432"/>
    </location>
</feature>
<dbReference type="Pfam" id="PF13870">
    <property type="entry name" value="CCDC113_CCDC96_CC"/>
    <property type="match status" value="1"/>
</dbReference>
<dbReference type="PANTHER" id="PTHR15654:SF1">
    <property type="entry name" value="COILED-COIL DOMAIN-CONTAINING PROTEIN 96"/>
    <property type="match status" value="1"/>
</dbReference>
<accession>A0A154NZ89</accession>
<feature type="compositionally biased region" description="Polar residues" evidence="5">
    <location>
        <begin position="86"/>
        <end position="99"/>
    </location>
</feature>
<feature type="coiled-coil region" evidence="4">
    <location>
        <begin position="686"/>
        <end position="720"/>
    </location>
</feature>
<evidence type="ECO:0000256" key="4">
    <source>
        <dbReference type="SAM" id="Coils"/>
    </source>
</evidence>